<organism evidence="5 6">
    <name type="scientific">Sphingobacterium faecale</name>
    <dbReference type="NCBI Taxonomy" id="2803775"/>
    <lineage>
        <taxon>Bacteria</taxon>
        <taxon>Pseudomonadati</taxon>
        <taxon>Bacteroidota</taxon>
        <taxon>Sphingobacteriia</taxon>
        <taxon>Sphingobacteriales</taxon>
        <taxon>Sphingobacteriaceae</taxon>
        <taxon>Sphingobacterium</taxon>
    </lineage>
</organism>
<dbReference type="SUPFAM" id="SSF49464">
    <property type="entry name" value="Carboxypeptidase regulatory domain-like"/>
    <property type="match status" value="1"/>
</dbReference>
<keyword evidence="6" id="KW-1185">Reference proteome</keyword>
<gene>
    <name evidence="5" type="ORF">JKG61_19815</name>
</gene>
<dbReference type="InterPro" id="IPR037066">
    <property type="entry name" value="Plug_dom_sf"/>
</dbReference>
<evidence type="ECO:0000256" key="2">
    <source>
        <dbReference type="ARBA" id="ARBA00023136"/>
    </source>
</evidence>
<comment type="caution">
    <text evidence="5">The sequence shown here is derived from an EMBL/GenBank/DDBJ whole genome shotgun (WGS) entry which is preliminary data.</text>
</comment>
<dbReference type="InterPro" id="IPR008969">
    <property type="entry name" value="CarboxyPept-like_regulatory"/>
</dbReference>
<dbReference type="Gene3D" id="2.170.130.10">
    <property type="entry name" value="TonB-dependent receptor, plug domain"/>
    <property type="match status" value="1"/>
</dbReference>
<protein>
    <submittedName>
        <fullName evidence="5">TonB-dependent receptor</fullName>
    </submittedName>
</protein>
<evidence type="ECO:0000313" key="5">
    <source>
        <dbReference type="EMBL" id="MBL1411016.1"/>
    </source>
</evidence>
<evidence type="ECO:0000256" key="1">
    <source>
        <dbReference type="ARBA" id="ARBA00004442"/>
    </source>
</evidence>
<evidence type="ECO:0000313" key="6">
    <source>
        <dbReference type="Proteomes" id="UP000625283"/>
    </source>
</evidence>
<dbReference type="PANTHER" id="PTHR40980">
    <property type="entry name" value="PLUG DOMAIN-CONTAINING PROTEIN"/>
    <property type="match status" value="1"/>
</dbReference>
<dbReference type="EMBL" id="JAERTY010000012">
    <property type="protein sequence ID" value="MBL1411016.1"/>
    <property type="molecule type" value="Genomic_DNA"/>
</dbReference>
<dbReference type="Gene3D" id="2.40.170.20">
    <property type="entry name" value="TonB-dependent receptor, beta-barrel domain"/>
    <property type="match status" value="1"/>
</dbReference>
<evidence type="ECO:0000256" key="3">
    <source>
        <dbReference type="ARBA" id="ARBA00023237"/>
    </source>
</evidence>
<accession>A0ABS1R8H5</accession>
<dbReference type="Gene3D" id="2.60.40.1120">
    <property type="entry name" value="Carboxypeptidase-like, regulatory domain"/>
    <property type="match status" value="1"/>
</dbReference>
<dbReference type="SUPFAM" id="SSF56935">
    <property type="entry name" value="Porins"/>
    <property type="match status" value="1"/>
</dbReference>
<dbReference type="Proteomes" id="UP000625283">
    <property type="component" value="Unassembled WGS sequence"/>
</dbReference>
<comment type="subcellular location">
    <subcellularLocation>
        <location evidence="1">Cell outer membrane</location>
    </subcellularLocation>
</comment>
<reference evidence="5 6" key="1">
    <citation type="submission" date="2021-01" db="EMBL/GenBank/DDBJ databases">
        <title>C459-1 draft genome sequence.</title>
        <authorList>
            <person name="Zhang X.-F."/>
        </authorList>
    </citation>
    <scope>NUCLEOTIDE SEQUENCE [LARGE SCALE GENOMIC DNA]</scope>
    <source>
        <strain evidence="6">C459-1</strain>
    </source>
</reference>
<dbReference type="Pfam" id="PF13620">
    <property type="entry name" value="CarboxypepD_reg"/>
    <property type="match status" value="1"/>
</dbReference>
<dbReference type="InterPro" id="IPR041700">
    <property type="entry name" value="OMP_b-brl_3"/>
</dbReference>
<proteinExistence type="predicted"/>
<dbReference type="InterPro" id="IPR036942">
    <property type="entry name" value="Beta-barrel_TonB_sf"/>
</dbReference>
<evidence type="ECO:0000259" key="4">
    <source>
        <dbReference type="Pfam" id="PF14905"/>
    </source>
</evidence>
<dbReference type="Pfam" id="PF14905">
    <property type="entry name" value="OMP_b-brl_3"/>
    <property type="match status" value="1"/>
</dbReference>
<keyword evidence="5" id="KW-0675">Receptor</keyword>
<keyword evidence="2" id="KW-0472">Membrane</keyword>
<feature type="domain" description="Outer membrane protein beta-barrel" evidence="4">
    <location>
        <begin position="442"/>
        <end position="839"/>
    </location>
</feature>
<dbReference type="PANTHER" id="PTHR40980:SF4">
    <property type="entry name" value="TONB-DEPENDENT RECEPTOR-LIKE BETA-BARREL DOMAIN-CONTAINING PROTEIN"/>
    <property type="match status" value="1"/>
</dbReference>
<keyword evidence="3" id="KW-0998">Cell outer membrane</keyword>
<name>A0ABS1R8H5_9SPHI</name>
<sequence length="862" mass="98252">MAIAYGAVVGAVWQAVDFSGWGNSDIITDHRLSDLVGPPEKETKEKNSKGDSVLVFMFIMQDNMMYSTAIMTATLVLCATLEIYAQSGVRGYVLDSHKQPVPKTSVIASSQTATESYQTSTDHQGLFQMDLPQGKYVLDIYHMGYERHRISVDVVPQICTVLDTIPLVAESQQLEEITVQGTRRLIEQKNDRTVINVENSILASGATALELLKRAPSLRVDEEDHIYMRGKSDIGILINGKLSYLSDKEITNMLKSMPSESIKRIELISNPSAKFDAKGVAGMINIVMKQPTAQALSGSVHTFGGAGRKERYGLGATLGGQKDRWRWQGGIEYAYRGEEEFRNFDRLYTGIEGGKSLQYARTDEPLRTQQARAGLEYVPTDRTSIGVLWTGNFGVYKSSSKGYNDIYTPTGERSVHTLTDNTNDSRWQTHNVGFNLVQKIGKKSELSADWDILYSTYKADQILRSSIQKYENGHSGLEARRNATPSTTYLQIAKVDYQYQWNESLTAEAGWKSSWMESDNNSRSDTWKSEQWVADLQNSNHFVYKEQIHAAYANFNLSLDHWGVVAGVRTEHTKADGELKTDGRTLNRDYIDFFPAVSFRYEINAKNQIQLSYSRRINRPDYEDLNPFGYYVDAYVYWEGNPLLQPELASSYELKYSFNRDLLFSFYYTDVKDVMTSVLTQLPQENKTIRSVHNIKGFQNYGVNMDYSFSLMPFWSAQWNVNAFENNYFGSFGGEQIANRLWSYTVQTNHNYRLPKRWSAEWTAAYESPQTDGVFRQKASGYVSLGLMKKMFDDKLNLKLAVDDIFKTGRYRTTSSVADVYMDQRIDLDSRVWRISISYSFGKNGTDRKMKDNEQQRRVRGM</sequence>